<evidence type="ECO:0000256" key="1">
    <source>
        <dbReference type="SAM" id="MobiDB-lite"/>
    </source>
</evidence>
<dbReference type="InterPro" id="IPR033186">
    <property type="entry name" value="HerA_C"/>
</dbReference>
<dbReference type="CDD" id="cd01127">
    <property type="entry name" value="TrwB_TraG_TraD_VirD4"/>
    <property type="match status" value="1"/>
</dbReference>
<feature type="domain" description="Helicase HerA-like C-terminal" evidence="2">
    <location>
        <begin position="14"/>
        <end position="510"/>
    </location>
</feature>
<feature type="region of interest" description="Disordered" evidence="1">
    <location>
        <begin position="443"/>
        <end position="481"/>
    </location>
</feature>
<keyword evidence="4" id="KW-1185">Reference proteome</keyword>
<evidence type="ECO:0000313" key="3">
    <source>
        <dbReference type="EMBL" id="QJF51240.1"/>
    </source>
</evidence>
<dbReference type="PANTHER" id="PTHR30121:SF6">
    <property type="entry name" value="SLR6007 PROTEIN"/>
    <property type="match status" value="1"/>
</dbReference>
<reference evidence="3 4" key="1">
    <citation type="submission" date="2020-02" db="EMBL/GenBank/DDBJ databases">
        <title>Genome sequence of Roseobacter ponti.</title>
        <authorList>
            <person name="Hollensteiner J."/>
            <person name="Schneider D."/>
            <person name="Poehlein A."/>
            <person name="Daniel R."/>
        </authorList>
    </citation>
    <scope>NUCLEOTIDE SEQUENCE [LARGE SCALE GENOMIC DNA]</scope>
    <source>
        <strain evidence="3 4">DSM 106830</strain>
    </source>
</reference>
<organism evidence="3 4">
    <name type="scientific">Roseobacter ponti</name>
    <dbReference type="NCBI Taxonomy" id="1891787"/>
    <lineage>
        <taxon>Bacteria</taxon>
        <taxon>Pseudomonadati</taxon>
        <taxon>Pseudomonadota</taxon>
        <taxon>Alphaproteobacteria</taxon>
        <taxon>Rhodobacterales</taxon>
        <taxon>Roseobacteraceae</taxon>
        <taxon>Roseobacter</taxon>
    </lineage>
</organism>
<gene>
    <name evidence="3" type="ORF">G3256_08735</name>
</gene>
<evidence type="ECO:0000313" key="4">
    <source>
        <dbReference type="Proteomes" id="UP000503308"/>
    </source>
</evidence>
<dbReference type="SUPFAM" id="SSF52540">
    <property type="entry name" value="P-loop containing nucleoside triphosphate hydrolases"/>
    <property type="match status" value="1"/>
</dbReference>
<dbReference type="Gene3D" id="3.40.50.300">
    <property type="entry name" value="P-loop containing nucleotide triphosphate hydrolases"/>
    <property type="match status" value="2"/>
</dbReference>
<dbReference type="Proteomes" id="UP000503308">
    <property type="component" value="Chromosome"/>
</dbReference>
<evidence type="ECO:0000259" key="2">
    <source>
        <dbReference type="Pfam" id="PF05872"/>
    </source>
</evidence>
<dbReference type="PANTHER" id="PTHR30121">
    <property type="entry name" value="UNCHARACTERIZED PROTEIN YJGR-RELATED"/>
    <property type="match status" value="1"/>
</dbReference>
<dbReference type="InterPro" id="IPR051162">
    <property type="entry name" value="T4SS_component"/>
</dbReference>
<name>A0A858SSE4_9RHOB</name>
<accession>A0A858SSE4</accession>
<proteinExistence type="predicted"/>
<dbReference type="AlphaFoldDB" id="A0A858SSE4"/>
<dbReference type="RefSeq" id="WP_169640455.1">
    <property type="nucleotide sequence ID" value="NZ_CP048788.1"/>
</dbReference>
<dbReference type="EMBL" id="CP048788">
    <property type="protein sequence ID" value="QJF51240.1"/>
    <property type="molecule type" value="Genomic_DNA"/>
</dbReference>
<protein>
    <submittedName>
        <fullName evidence="3">DUF853 family protein</fullName>
    </submittedName>
</protein>
<sequence length="514" mass="55356">MTDDIFVGGGGPDYGTQQHLSLKYANRHGLVAGATGTGKTVTLQILAEGFSAAGVPVFLSDVKGDLSGLAKPGSETHKLHQAFTERAAKIGFDDYSYAAFPVIFWDIFGDQGHPVRTTVSEMGPLLLARLLDLTEAQEGILNIAFRLSDEEGLPLLDLKDLQALLVWTGENAKELSLRYGNVSTASIGAIQRRLLVLENQGGTGLFGEPALALSDLMRTATDGRGQINILAADKLMASPALYATFLLWLLSELFEELPEVGDPDKPKLVFFFDEAHLLFDDAPKALVDKVEQVARLIRSKGVGVYFITQNPADVPDDILGQLGNRIQHALRAFTAKDRKELRMAAQTYRENPAFDTEAAIREVGVGEAVTSMLQKKGVPGIVERTLIRPPSSQLGPVTAAERANLVATSPLQAAYTNAIDRQSAYEILQARAEDAAKEAEKAEAAAEEASAAEREFNAGRRYSGTGVPRSTSRRSTRQPDTLGSAVATAVLKELKGTTGRRIVRGILGGLFRGR</sequence>
<dbReference type="KEGG" id="rpon:G3256_08735"/>
<dbReference type="InterPro" id="IPR027417">
    <property type="entry name" value="P-loop_NTPase"/>
</dbReference>
<dbReference type="Pfam" id="PF05872">
    <property type="entry name" value="HerA_C"/>
    <property type="match status" value="1"/>
</dbReference>